<dbReference type="GO" id="GO:0008236">
    <property type="term" value="F:serine-type peptidase activity"/>
    <property type="evidence" value="ECO:0007669"/>
    <property type="project" value="InterPro"/>
</dbReference>
<dbReference type="SUPFAM" id="SSF82171">
    <property type="entry name" value="DPP6 N-terminal domain-like"/>
    <property type="match status" value="1"/>
</dbReference>
<dbReference type="PANTHER" id="PTHR11731">
    <property type="entry name" value="PROTEASE FAMILY S9B,C DIPEPTIDYL-PEPTIDASE IV-RELATED"/>
    <property type="match status" value="1"/>
</dbReference>
<feature type="domain" description="Peptidase S9 prolyl oligopeptidase catalytic" evidence="1">
    <location>
        <begin position="618"/>
        <end position="836"/>
    </location>
</feature>
<dbReference type="Gene3D" id="3.40.50.1820">
    <property type="entry name" value="alpha/beta hydrolase"/>
    <property type="match status" value="1"/>
</dbReference>
<feature type="domain" description="Dipeptidylpeptidase IV N-terminal" evidence="2">
    <location>
        <begin position="183"/>
        <end position="528"/>
    </location>
</feature>
<gene>
    <name evidence="3" type="ORF">TVY486_1006890</name>
</gene>
<dbReference type="GO" id="GO:0006508">
    <property type="term" value="P:proteolysis"/>
    <property type="evidence" value="ECO:0007669"/>
    <property type="project" value="InterPro"/>
</dbReference>
<dbReference type="GO" id="GO:0008239">
    <property type="term" value="F:dipeptidyl-peptidase activity"/>
    <property type="evidence" value="ECO:0007669"/>
    <property type="project" value="TreeGrafter"/>
</dbReference>
<dbReference type="EMBL" id="HE573026">
    <property type="protein sequence ID" value="CCC51642.1"/>
    <property type="molecule type" value="Genomic_DNA"/>
</dbReference>
<accession>G0U6Y5</accession>
<evidence type="ECO:0000313" key="3">
    <source>
        <dbReference type="EMBL" id="CCC51642.1"/>
    </source>
</evidence>
<dbReference type="Pfam" id="PF00326">
    <property type="entry name" value="Peptidase_S9"/>
    <property type="match status" value="1"/>
</dbReference>
<organism evidence="3">
    <name type="scientific">Trypanosoma vivax (strain Y486)</name>
    <dbReference type="NCBI Taxonomy" id="1055687"/>
    <lineage>
        <taxon>Eukaryota</taxon>
        <taxon>Discoba</taxon>
        <taxon>Euglenozoa</taxon>
        <taxon>Kinetoplastea</taxon>
        <taxon>Metakinetoplastina</taxon>
        <taxon>Trypanosomatida</taxon>
        <taxon>Trypanosomatidae</taxon>
        <taxon>Trypanosoma</taxon>
        <taxon>Duttonella</taxon>
    </lineage>
</organism>
<dbReference type="Pfam" id="PF00930">
    <property type="entry name" value="DPPIV_N"/>
    <property type="match status" value="1"/>
</dbReference>
<evidence type="ECO:0000259" key="1">
    <source>
        <dbReference type="Pfam" id="PF00326"/>
    </source>
</evidence>
<proteinExistence type="predicted"/>
<dbReference type="AlphaFoldDB" id="G0U6Y5"/>
<dbReference type="InterPro" id="IPR029058">
    <property type="entry name" value="AB_hydrolase_fold"/>
</dbReference>
<dbReference type="Gene3D" id="2.140.10.30">
    <property type="entry name" value="Dipeptidylpeptidase IV, N-terminal domain"/>
    <property type="match status" value="1"/>
</dbReference>
<dbReference type="InterPro" id="IPR001375">
    <property type="entry name" value="Peptidase_S9_cat"/>
</dbReference>
<protein>
    <submittedName>
        <fullName evidence="3">Dipeptidyl-peptidase 8-like serine peptidase,(Fragment)</fullName>
    </submittedName>
</protein>
<dbReference type="InterPro" id="IPR050278">
    <property type="entry name" value="Serine_Prot_S9B/DPPIV"/>
</dbReference>
<dbReference type="SUPFAM" id="SSF53474">
    <property type="entry name" value="alpha/beta-Hydrolases"/>
    <property type="match status" value="1"/>
</dbReference>
<evidence type="ECO:0000259" key="2">
    <source>
        <dbReference type="Pfam" id="PF00930"/>
    </source>
</evidence>
<name>G0U6Y5_TRYVY</name>
<dbReference type="InterPro" id="IPR002469">
    <property type="entry name" value="Peptidase_S9B_N"/>
</dbReference>
<dbReference type="VEuPathDB" id="TriTrypDB:TvY486_1006890"/>
<dbReference type="PANTHER" id="PTHR11731:SF193">
    <property type="entry name" value="DIPEPTIDYL PEPTIDASE 9"/>
    <property type="match status" value="1"/>
</dbReference>
<sequence>MHSSPLSEYIDNLRGWDCLTAVEGKPCKLSIVGDRLYWLQGLEQELYSVSVSDPKSAPQRVIEHHQKPLKGTAEKASENIFTETKEEELLRERLRSRVTGVTSYRVRPGDGAVFYTSGTNMFLHRHSSGQPPLKIMDYITDNKLKSSFTSSNKPFLCMQHVLVLPGREGEKAGKYHEAGKDGDSNVITFVHGNNLYVAKVKENNEGSPVPVEVNVEAVTTFGDDSHQCGTADYIIQEEFGRYTGHYATNDYVLFSYTDTSMLREISLIDGSLACDVEKMAYCRVGDPNARPLLVVYERQTKCYRVVPSSAIAEVAPWAEYIPRFGFKDDETIYLSLLSRTQEQMSVYSVPISSLPAVDVKTLAECFKSVLPGGMGAAAGAAAIASCTKINLVLESHQSIPWAWVDVLPNQPIHFGYEHEVLVRNATESGSAHFHIYVRERGAGVEAWRALTHGEWNVKPGSLRVMQDKVLFLANAKDRIESVLYSVPVHLEASTMPFSADQLTQLTPSNEHVYSFTAHNGNFCYVSSTERTPAELYIASFSEPTSRRCLETQSLGNNENSITGYKVQLPEAFVFPHIVHTTSRRGGEKLSPLAMYVYGGPHAQLVFGNDYDGACKPLFQLLVNYGISVLVADGQMSNANSLRDHSICKHNMGGFETDDYVDWVKYITNSSELPHGFRADPSRIAVFGWSYGGYATLLAMSQAPKVFKIGFSGAPVGDWTLYDTGYTERYMGELYESNENNETGEDDVSKDGTASKRTIREAYKKSAIGAFASGFPEELNRVFIAHGLLDENVHFSHTNVIVTSMIDAGKPFSSVIYPGERHSLRKRKISRMHYDATIVKTLVEML</sequence>
<reference evidence="3" key="1">
    <citation type="journal article" date="2012" name="Proc. Natl. Acad. Sci. U.S.A.">
        <title>Antigenic diversity is generated by distinct evolutionary mechanisms in African trypanosome species.</title>
        <authorList>
            <person name="Jackson A.P."/>
            <person name="Berry A."/>
            <person name="Aslett M."/>
            <person name="Allison H.C."/>
            <person name="Burton P."/>
            <person name="Vavrova-Anderson J."/>
            <person name="Brown R."/>
            <person name="Browne H."/>
            <person name="Corton N."/>
            <person name="Hauser H."/>
            <person name="Gamble J."/>
            <person name="Gilderthorp R."/>
            <person name="Marcello L."/>
            <person name="McQuillan J."/>
            <person name="Otto T.D."/>
            <person name="Quail M.A."/>
            <person name="Sanders M.J."/>
            <person name="van Tonder A."/>
            <person name="Ginger M.L."/>
            <person name="Field M.C."/>
            <person name="Barry J.D."/>
            <person name="Hertz-Fowler C."/>
            <person name="Berriman M."/>
        </authorList>
    </citation>
    <scope>NUCLEOTIDE SEQUENCE</scope>
    <source>
        <strain evidence="3">Y486</strain>
    </source>
</reference>